<dbReference type="SMART" id="SM00422">
    <property type="entry name" value="HTH_MERR"/>
    <property type="match status" value="1"/>
</dbReference>
<evidence type="ECO:0000313" key="6">
    <source>
        <dbReference type="EMBL" id="EGV28431.1"/>
    </source>
</evidence>
<dbReference type="RefSeq" id="WP_007042509.1">
    <property type="nucleotide sequence ID" value="NZ_AFWT01000038.1"/>
</dbReference>
<evidence type="ECO:0000256" key="1">
    <source>
        <dbReference type="ARBA" id="ARBA00022491"/>
    </source>
</evidence>
<dbReference type="PANTHER" id="PTHR30204:SF69">
    <property type="entry name" value="MERR-FAMILY TRANSCRIPTIONAL REGULATOR"/>
    <property type="match status" value="1"/>
</dbReference>
<dbReference type="InterPro" id="IPR000551">
    <property type="entry name" value="MerR-type_HTH_dom"/>
</dbReference>
<dbReference type="SUPFAM" id="SSF46955">
    <property type="entry name" value="Putative DNA-binding domain"/>
    <property type="match status" value="1"/>
</dbReference>
<evidence type="ECO:0000259" key="5">
    <source>
        <dbReference type="PROSITE" id="PS50937"/>
    </source>
</evidence>
<sequence>MSLKIGAIAQRLETTVRTLRFYEEHGLVHPRRTPGRTRLYTQDDEARFAALLGLARLGFSLQQLAELAGLRASSQTGDEASRAVASRLKAMDTELEARARAIEERRQDIARGLALVERCHGCQQRPVRAICDRCPASAGVREIEVLNVVWDEAEPHCPTASAMSENP</sequence>
<proteinExistence type="predicted"/>
<dbReference type="eggNOG" id="COG0789">
    <property type="taxonomic scope" value="Bacteria"/>
</dbReference>
<dbReference type="PROSITE" id="PS50937">
    <property type="entry name" value="HTH_MERR_2"/>
    <property type="match status" value="1"/>
</dbReference>
<keyword evidence="2" id="KW-0805">Transcription regulation</keyword>
<dbReference type="PANTHER" id="PTHR30204">
    <property type="entry name" value="REDOX-CYCLING DRUG-SENSING TRANSCRIPTIONAL ACTIVATOR SOXR"/>
    <property type="match status" value="1"/>
</dbReference>
<dbReference type="GO" id="GO:0003700">
    <property type="term" value="F:DNA-binding transcription factor activity"/>
    <property type="evidence" value="ECO:0007669"/>
    <property type="project" value="InterPro"/>
</dbReference>
<evidence type="ECO:0000256" key="4">
    <source>
        <dbReference type="ARBA" id="ARBA00023163"/>
    </source>
</evidence>
<comment type="caution">
    <text evidence="6">The sequence shown here is derived from an EMBL/GenBank/DDBJ whole genome shotgun (WGS) entry which is preliminary data.</text>
</comment>
<feature type="domain" description="HTH merR-type" evidence="5">
    <location>
        <begin position="1"/>
        <end position="70"/>
    </location>
</feature>
<dbReference type="Gene3D" id="1.10.1660.10">
    <property type="match status" value="1"/>
</dbReference>
<dbReference type="EMBL" id="AFWT01000038">
    <property type="protein sequence ID" value="EGV28431.1"/>
    <property type="molecule type" value="Genomic_DNA"/>
</dbReference>
<reference evidence="6 7" key="1">
    <citation type="submission" date="2011-06" db="EMBL/GenBank/DDBJ databases">
        <title>The draft genome of Thiorhodococcus drewsii AZ1.</title>
        <authorList>
            <consortium name="US DOE Joint Genome Institute (JGI-PGF)"/>
            <person name="Lucas S."/>
            <person name="Han J."/>
            <person name="Lapidus A."/>
            <person name="Cheng J.-F."/>
            <person name="Goodwin L."/>
            <person name="Pitluck S."/>
            <person name="Peters L."/>
            <person name="Land M.L."/>
            <person name="Hauser L."/>
            <person name="Vogl K."/>
            <person name="Liu Z."/>
            <person name="Imhoff J."/>
            <person name="Thiel V."/>
            <person name="Frigaard N.-U."/>
            <person name="Bryant D.A."/>
            <person name="Woyke T.J."/>
        </authorList>
    </citation>
    <scope>NUCLEOTIDE SEQUENCE [LARGE SCALE GENOMIC DNA]</scope>
    <source>
        <strain evidence="6 7">AZ1</strain>
    </source>
</reference>
<keyword evidence="7" id="KW-1185">Reference proteome</keyword>
<dbReference type="AlphaFoldDB" id="G2E683"/>
<dbReference type="Proteomes" id="UP000004200">
    <property type="component" value="Unassembled WGS sequence"/>
</dbReference>
<dbReference type="InterPro" id="IPR047057">
    <property type="entry name" value="MerR_fam"/>
</dbReference>
<dbReference type="GO" id="GO:0003677">
    <property type="term" value="F:DNA binding"/>
    <property type="evidence" value="ECO:0007669"/>
    <property type="project" value="UniProtKB-KW"/>
</dbReference>
<protein>
    <submittedName>
        <fullName evidence="6">Transcriptional regulator, MerR family</fullName>
    </submittedName>
</protein>
<keyword evidence="1" id="KW-0678">Repressor</keyword>
<accession>G2E683</accession>
<gene>
    <name evidence="6" type="ORF">ThidrDRAFT_3796</name>
</gene>
<dbReference type="InterPro" id="IPR009061">
    <property type="entry name" value="DNA-bd_dom_put_sf"/>
</dbReference>
<dbReference type="CDD" id="cd00592">
    <property type="entry name" value="HTH_MerR-like"/>
    <property type="match status" value="1"/>
</dbReference>
<evidence type="ECO:0000313" key="7">
    <source>
        <dbReference type="Proteomes" id="UP000004200"/>
    </source>
</evidence>
<name>G2E683_9GAMM</name>
<dbReference type="STRING" id="765913.ThidrDRAFT_3796"/>
<keyword evidence="4" id="KW-0804">Transcription</keyword>
<keyword evidence="3" id="KW-0238">DNA-binding</keyword>
<organism evidence="6 7">
    <name type="scientific">Thiorhodococcus drewsii AZ1</name>
    <dbReference type="NCBI Taxonomy" id="765913"/>
    <lineage>
        <taxon>Bacteria</taxon>
        <taxon>Pseudomonadati</taxon>
        <taxon>Pseudomonadota</taxon>
        <taxon>Gammaproteobacteria</taxon>
        <taxon>Chromatiales</taxon>
        <taxon>Chromatiaceae</taxon>
        <taxon>Thiorhodococcus</taxon>
    </lineage>
</organism>
<dbReference type="Pfam" id="PF13411">
    <property type="entry name" value="MerR_1"/>
    <property type="match status" value="1"/>
</dbReference>
<evidence type="ECO:0000256" key="3">
    <source>
        <dbReference type="ARBA" id="ARBA00023125"/>
    </source>
</evidence>
<evidence type="ECO:0000256" key="2">
    <source>
        <dbReference type="ARBA" id="ARBA00023015"/>
    </source>
</evidence>